<evidence type="ECO:0000256" key="1">
    <source>
        <dbReference type="ARBA" id="ARBA00000085"/>
    </source>
</evidence>
<evidence type="ECO:0000259" key="13">
    <source>
        <dbReference type="PROSITE" id="PS50885"/>
    </source>
</evidence>
<dbReference type="SMART" id="SM00387">
    <property type="entry name" value="HATPase_c"/>
    <property type="match status" value="1"/>
</dbReference>
<name>A0A0N0IR16_THESC</name>
<comment type="subcellular location">
    <subcellularLocation>
        <location evidence="2">Membrane</location>
    </subcellularLocation>
</comment>
<evidence type="ECO:0000256" key="8">
    <source>
        <dbReference type="ARBA" id="ARBA00022989"/>
    </source>
</evidence>
<dbReference type="InterPro" id="IPR003660">
    <property type="entry name" value="HAMP_dom"/>
</dbReference>
<dbReference type="Gene3D" id="1.10.287.130">
    <property type="match status" value="1"/>
</dbReference>
<dbReference type="InterPro" id="IPR005467">
    <property type="entry name" value="His_kinase_dom"/>
</dbReference>
<organism evidence="14 15">
    <name type="scientific">Thermus scotoductus</name>
    <dbReference type="NCBI Taxonomy" id="37636"/>
    <lineage>
        <taxon>Bacteria</taxon>
        <taxon>Thermotogati</taxon>
        <taxon>Deinococcota</taxon>
        <taxon>Deinococci</taxon>
        <taxon>Thermales</taxon>
        <taxon>Thermaceae</taxon>
        <taxon>Thermus</taxon>
    </lineage>
</organism>
<keyword evidence="7" id="KW-0418">Kinase</keyword>
<feature type="domain" description="Histidine kinase" evidence="12">
    <location>
        <begin position="211"/>
        <end position="425"/>
    </location>
</feature>
<keyword evidence="6 11" id="KW-0812">Transmembrane</keyword>
<evidence type="ECO:0000313" key="14">
    <source>
        <dbReference type="EMBL" id="KPD32295.1"/>
    </source>
</evidence>
<dbReference type="CDD" id="cd06225">
    <property type="entry name" value="HAMP"/>
    <property type="match status" value="1"/>
</dbReference>
<dbReference type="GO" id="GO:0016020">
    <property type="term" value="C:membrane"/>
    <property type="evidence" value="ECO:0007669"/>
    <property type="project" value="UniProtKB-SubCell"/>
</dbReference>
<dbReference type="InterPro" id="IPR004358">
    <property type="entry name" value="Sig_transdc_His_kin-like_C"/>
</dbReference>
<dbReference type="InterPro" id="IPR003661">
    <property type="entry name" value="HisK_dim/P_dom"/>
</dbReference>
<dbReference type="Pfam" id="PF00672">
    <property type="entry name" value="HAMP"/>
    <property type="match status" value="1"/>
</dbReference>
<dbReference type="AlphaFoldDB" id="A0A0N0IR16"/>
<evidence type="ECO:0000259" key="12">
    <source>
        <dbReference type="PROSITE" id="PS50109"/>
    </source>
</evidence>
<dbReference type="SMART" id="SM00388">
    <property type="entry name" value="HisKA"/>
    <property type="match status" value="1"/>
</dbReference>
<dbReference type="PROSITE" id="PS50109">
    <property type="entry name" value="HIS_KIN"/>
    <property type="match status" value="1"/>
</dbReference>
<gene>
    <name evidence="14" type="ORF">AN926_03950</name>
</gene>
<dbReference type="PANTHER" id="PTHR45436">
    <property type="entry name" value="SENSOR HISTIDINE KINASE YKOH"/>
    <property type="match status" value="1"/>
</dbReference>
<dbReference type="Pfam" id="PF02518">
    <property type="entry name" value="HATPase_c"/>
    <property type="match status" value="1"/>
</dbReference>
<accession>A0A0N0IR16</accession>
<evidence type="ECO:0000313" key="15">
    <source>
        <dbReference type="Proteomes" id="UP000053099"/>
    </source>
</evidence>
<dbReference type="CDD" id="cd00082">
    <property type="entry name" value="HisKA"/>
    <property type="match status" value="1"/>
</dbReference>
<dbReference type="InterPro" id="IPR036890">
    <property type="entry name" value="HATPase_C_sf"/>
</dbReference>
<dbReference type="Gene3D" id="3.30.565.10">
    <property type="entry name" value="Histidine kinase-like ATPase, C-terminal domain"/>
    <property type="match status" value="1"/>
</dbReference>
<dbReference type="Gene3D" id="6.10.340.10">
    <property type="match status" value="1"/>
</dbReference>
<dbReference type="Proteomes" id="UP000053099">
    <property type="component" value="Unassembled WGS sequence"/>
</dbReference>
<reference evidence="14 15" key="1">
    <citation type="submission" date="2015-09" db="EMBL/GenBank/DDBJ databases">
        <title>Draft genome sequence of Thermus scotoductus strain K1 isolated from a geothermal spring in Nagorno-Karabakh, Armenia.</title>
        <authorList>
            <person name="Saghatelyan A."/>
            <person name="Poghosyan L."/>
            <person name="Panosyan H."/>
            <person name="Birkeland N.-K."/>
        </authorList>
    </citation>
    <scope>NUCLEOTIDE SEQUENCE [LARGE SCALE GENOMIC DNA]</scope>
    <source>
        <strain evidence="14 15">K1</strain>
    </source>
</reference>
<evidence type="ECO:0000256" key="6">
    <source>
        <dbReference type="ARBA" id="ARBA00022692"/>
    </source>
</evidence>
<dbReference type="InterPro" id="IPR003594">
    <property type="entry name" value="HATPase_dom"/>
</dbReference>
<keyword evidence="8 11" id="KW-1133">Transmembrane helix</keyword>
<dbReference type="PANTHER" id="PTHR45436:SF5">
    <property type="entry name" value="SENSOR HISTIDINE KINASE TRCS"/>
    <property type="match status" value="1"/>
</dbReference>
<keyword evidence="4" id="KW-0597">Phosphoprotein</keyword>
<proteinExistence type="predicted"/>
<protein>
    <recommendedName>
        <fullName evidence="3">histidine kinase</fullName>
        <ecNumber evidence="3">2.7.13.3</ecNumber>
    </recommendedName>
</protein>
<dbReference type="SUPFAM" id="SSF55874">
    <property type="entry name" value="ATPase domain of HSP90 chaperone/DNA topoisomerase II/histidine kinase"/>
    <property type="match status" value="1"/>
</dbReference>
<dbReference type="InterPro" id="IPR050428">
    <property type="entry name" value="TCS_sensor_his_kinase"/>
</dbReference>
<dbReference type="SUPFAM" id="SSF47384">
    <property type="entry name" value="Homodimeric domain of signal transducing histidine kinase"/>
    <property type="match status" value="1"/>
</dbReference>
<comment type="caution">
    <text evidence="14">The sequence shown here is derived from an EMBL/GenBank/DDBJ whole genome shotgun (WGS) entry which is preliminary data.</text>
</comment>
<keyword evidence="10 11" id="KW-0472">Membrane</keyword>
<dbReference type="PRINTS" id="PR00344">
    <property type="entry name" value="BCTRLSENSOR"/>
</dbReference>
<feature type="domain" description="HAMP" evidence="13">
    <location>
        <begin position="151"/>
        <end position="203"/>
    </location>
</feature>
<sequence length="433" mass="47997">MSLRARLAYAFFLLAAAIGLLSLLLGYLVFRNLVERDIALDLSEVTGRVLKALEITETGPRLRQGDVFLGTHYVFGFRLSRDGVPVLEGGFAPKEGEAWRTAKVPWKEYVLEVHLRVEEYRRALGTYLRASLSLLLPLLLLAALLGSYFAGVLSRPLQELAQAVESLSALRFPKPLAPVRERELARVIHSFNRLVEAVRGALEREKLLTRYASHELRSPLAVLRSQVETLKGGLLPLEQVLPHLEGALARMEGTLEGLLALSRAEGDLEVDLLPLELTSFLRDYLKGQAGVRFRRLPSKEGGPGPGQMDPGPAEQAWILAHPLLLERMLDNLLENALRHGAPPVEIGLGGGKEEVVIEVRDHGPGVTEEALPHLTRPFFRERKEREGLGLGLALVEQGVKRLGGKLELENARPGLRVRLRLPRWRGEAANLSR</sequence>
<evidence type="ECO:0000256" key="10">
    <source>
        <dbReference type="ARBA" id="ARBA00023136"/>
    </source>
</evidence>
<feature type="transmembrane region" description="Helical" evidence="11">
    <location>
        <begin position="130"/>
        <end position="150"/>
    </location>
</feature>
<dbReference type="PROSITE" id="PS50885">
    <property type="entry name" value="HAMP"/>
    <property type="match status" value="1"/>
</dbReference>
<evidence type="ECO:0000256" key="11">
    <source>
        <dbReference type="SAM" id="Phobius"/>
    </source>
</evidence>
<feature type="transmembrane region" description="Helical" evidence="11">
    <location>
        <begin position="6"/>
        <end position="30"/>
    </location>
</feature>
<dbReference type="PATRIC" id="fig|37636.3.peg.2528"/>
<comment type="catalytic activity">
    <reaction evidence="1">
        <text>ATP + protein L-histidine = ADP + protein N-phospho-L-histidine.</text>
        <dbReference type="EC" id="2.7.13.3"/>
    </reaction>
</comment>
<dbReference type="InterPro" id="IPR036097">
    <property type="entry name" value="HisK_dim/P_sf"/>
</dbReference>
<keyword evidence="9" id="KW-0902">Two-component regulatory system</keyword>
<evidence type="ECO:0000256" key="4">
    <source>
        <dbReference type="ARBA" id="ARBA00022553"/>
    </source>
</evidence>
<evidence type="ECO:0000256" key="9">
    <source>
        <dbReference type="ARBA" id="ARBA00023012"/>
    </source>
</evidence>
<keyword evidence="5" id="KW-0808">Transferase</keyword>
<dbReference type="EC" id="2.7.13.3" evidence="3"/>
<evidence type="ECO:0000256" key="5">
    <source>
        <dbReference type="ARBA" id="ARBA00022679"/>
    </source>
</evidence>
<dbReference type="EMBL" id="LJJR01000008">
    <property type="protein sequence ID" value="KPD32295.1"/>
    <property type="molecule type" value="Genomic_DNA"/>
</dbReference>
<dbReference type="SMART" id="SM00304">
    <property type="entry name" value="HAMP"/>
    <property type="match status" value="1"/>
</dbReference>
<evidence type="ECO:0000256" key="7">
    <source>
        <dbReference type="ARBA" id="ARBA00022777"/>
    </source>
</evidence>
<dbReference type="GO" id="GO:0000155">
    <property type="term" value="F:phosphorelay sensor kinase activity"/>
    <property type="evidence" value="ECO:0007669"/>
    <property type="project" value="InterPro"/>
</dbReference>
<evidence type="ECO:0000256" key="2">
    <source>
        <dbReference type="ARBA" id="ARBA00004370"/>
    </source>
</evidence>
<dbReference type="Pfam" id="PF00512">
    <property type="entry name" value="HisKA"/>
    <property type="match status" value="1"/>
</dbReference>
<evidence type="ECO:0000256" key="3">
    <source>
        <dbReference type="ARBA" id="ARBA00012438"/>
    </source>
</evidence>